<dbReference type="EMBL" id="PEBQ01000092">
    <property type="protein sequence ID" value="PHY94518.1"/>
    <property type="molecule type" value="Genomic_DNA"/>
</dbReference>
<gene>
    <name evidence="1" type="ORF">CSR02_05855</name>
</gene>
<protein>
    <submittedName>
        <fullName evidence="1">Uncharacterized protein</fullName>
    </submittedName>
</protein>
<dbReference type="Proteomes" id="UP000228751">
    <property type="component" value="Unassembled WGS sequence"/>
</dbReference>
<proteinExistence type="predicted"/>
<reference evidence="1 2" key="1">
    <citation type="submission" date="2017-10" db="EMBL/GenBank/DDBJ databases">
        <title>Genomic analysis of the genus Acetobacter.</title>
        <authorList>
            <person name="Kim K.H."/>
            <person name="Chun B.H."/>
            <person name="Son A.R."/>
            <person name="Jeon C.O."/>
        </authorList>
    </citation>
    <scope>NUCLEOTIDE SEQUENCE [LARGE SCALE GENOMIC DNA]</scope>
    <source>
        <strain evidence="1 2">LHT 2458</strain>
    </source>
</reference>
<organism evidence="1 2">
    <name type="scientific">Acetobacter pomorum</name>
    <dbReference type="NCBI Taxonomy" id="65959"/>
    <lineage>
        <taxon>Bacteria</taxon>
        <taxon>Pseudomonadati</taxon>
        <taxon>Pseudomonadota</taxon>
        <taxon>Alphaproteobacteria</taxon>
        <taxon>Acetobacterales</taxon>
        <taxon>Acetobacteraceae</taxon>
        <taxon>Acetobacter</taxon>
    </lineage>
</organism>
<sequence length="287" mass="30125">MNNSYPSQDYADVIINKSATIDLGNGTYTTNIGTFTVNNDANVEISGPGSVTPSQGVIIDSGSTITLNGATFTSSGSGTDIKGTLQIEGGANVTLEHITSATGTITFGPVPDNGKNVLNLSINQTFPNITNFSSADTLNLVGLTGGSNITSVRWVQSAVGSHTYALQYQFGGGEDWRTAVTSISFAQQLDSNGKPVTENGQPVYYTPADLNSSATGTVVQDENGIYTYTNSAANIDNKNGAINITCFLSGSMIRTTKGDVAVENMQIGDEVVAYDWQNNKDITRSVI</sequence>
<feature type="non-terminal residue" evidence="1">
    <location>
        <position position="287"/>
    </location>
</feature>
<dbReference type="AlphaFoldDB" id="A0A2G4RD85"/>
<keyword evidence="2" id="KW-1185">Reference proteome</keyword>
<evidence type="ECO:0000313" key="2">
    <source>
        <dbReference type="Proteomes" id="UP000228751"/>
    </source>
</evidence>
<comment type="caution">
    <text evidence="1">The sequence shown here is derived from an EMBL/GenBank/DDBJ whole genome shotgun (WGS) entry which is preliminary data.</text>
</comment>
<evidence type="ECO:0000313" key="1">
    <source>
        <dbReference type="EMBL" id="PHY94518.1"/>
    </source>
</evidence>
<name>A0A2G4RD85_9PROT</name>
<accession>A0A2G4RD85</accession>